<reference evidence="2 3" key="1">
    <citation type="submission" date="2022-05" db="EMBL/GenBank/DDBJ databases">
        <authorList>
            <consortium name="Genoscope - CEA"/>
            <person name="William W."/>
        </authorList>
    </citation>
    <scope>NUCLEOTIDE SEQUENCE [LARGE SCALE GENOMIC DNA]</scope>
</reference>
<keyword evidence="3" id="KW-1185">Reference proteome</keyword>
<sequence length="255" mass="28320">MRQDTRPFPEVAQGHKCIAQNTEMEITAVGQSAASLWDQDLTDILSILGDENNPISSSLSENDLLSILDEGDGQLFSPSQFTGELELRTLQDAPSIHNTPSDQTKVKNQPDMQFQRTLSLGTKMESYDSVLLENEQVGIEQAFSGQDTATVQNGGTENSTGATPRGVKRPVDNKYREVESTKKETTGGNTHARKKLRNPTQSTNNLFRILGLILQAFKSPLTSDLEEHYIRVLNRALFEIRNAHDQFLQQSQGNT</sequence>
<dbReference type="Proteomes" id="UP001159405">
    <property type="component" value="Unassembled WGS sequence"/>
</dbReference>
<accession>A0ABN8NZF3</accession>
<dbReference type="EMBL" id="CALNXK010000043">
    <property type="protein sequence ID" value="CAH3127156.1"/>
    <property type="molecule type" value="Genomic_DNA"/>
</dbReference>
<protein>
    <submittedName>
        <fullName evidence="2">Uncharacterized protein</fullName>
    </submittedName>
</protein>
<feature type="region of interest" description="Disordered" evidence="1">
    <location>
        <begin position="144"/>
        <end position="200"/>
    </location>
</feature>
<evidence type="ECO:0000313" key="2">
    <source>
        <dbReference type="EMBL" id="CAH3127156.1"/>
    </source>
</evidence>
<comment type="caution">
    <text evidence="2">The sequence shown here is derived from an EMBL/GenBank/DDBJ whole genome shotgun (WGS) entry which is preliminary data.</text>
</comment>
<gene>
    <name evidence="2" type="ORF">PLOB_00032817</name>
</gene>
<name>A0ABN8NZF3_9CNID</name>
<proteinExistence type="predicted"/>
<evidence type="ECO:0000313" key="3">
    <source>
        <dbReference type="Proteomes" id="UP001159405"/>
    </source>
</evidence>
<feature type="compositionally biased region" description="Polar residues" evidence="1">
    <location>
        <begin position="144"/>
        <end position="162"/>
    </location>
</feature>
<organism evidence="2 3">
    <name type="scientific">Porites lobata</name>
    <dbReference type="NCBI Taxonomy" id="104759"/>
    <lineage>
        <taxon>Eukaryota</taxon>
        <taxon>Metazoa</taxon>
        <taxon>Cnidaria</taxon>
        <taxon>Anthozoa</taxon>
        <taxon>Hexacorallia</taxon>
        <taxon>Scleractinia</taxon>
        <taxon>Fungiina</taxon>
        <taxon>Poritidae</taxon>
        <taxon>Porites</taxon>
    </lineage>
</organism>
<feature type="compositionally biased region" description="Basic and acidic residues" evidence="1">
    <location>
        <begin position="169"/>
        <end position="185"/>
    </location>
</feature>
<evidence type="ECO:0000256" key="1">
    <source>
        <dbReference type="SAM" id="MobiDB-lite"/>
    </source>
</evidence>